<proteinExistence type="predicted"/>
<dbReference type="AlphaFoldDB" id="A0AAD7FJV8"/>
<organism evidence="1 2">
    <name type="scientific">Roridomyces roridus</name>
    <dbReference type="NCBI Taxonomy" id="1738132"/>
    <lineage>
        <taxon>Eukaryota</taxon>
        <taxon>Fungi</taxon>
        <taxon>Dikarya</taxon>
        <taxon>Basidiomycota</taxon>
        <taxon>Agaricomycotina</taxon>
        <taxon>Agaricomycetes</taxon>
        <taxon>Agaricomycetidae</taxon>
        <taxon>Agaricales</taxon>
        <taxon>Marasmiineae</taxon>
        <taxon>Mycenaceae</taxon>
        <taxon>Roridomyces</taxon>
    </lineage>
</organism>
<sequence length="451" mass="50882">MGLVVDAKLNVQLLKDTLFTLVEHKFPRAGARLTDQYWSLEFHIPHSFNSENPPVAFTADHYCERYGSRVRPGIPGLFKVSGSEPSTCLDIMDSNTPVVHVHVTVFEDLTFIGVTYLQVMFDVPGLHTLLSAWTRLLAGDTLDAIRGMGRHFTPFDVLQGPPVTLEDQGVRGHSYFAPDYFSGEEFSPTARVKTWLREEVNTLIRVPKAFLDQRIFEIIHDLKLNGFSEFPDTCDILLAWWLKVRFTSTEFVDSCGFQLSYSHRPSNDKTLLTVHIPVNLRSMPIFMGESALTEPYINNASSTIPAPECITIHTLQAESLGDISLRIHRAIKEYHKDLVTAQEELRWREKWPMRRLHRGLMHHKSALFTNLTGLSDLDFSGAAFTGGDSQGNGRILFVTSETKLETYMPGLRGTGELLIEDADAFWLSQVKTRKEWDSLCAAGTIQSLHLG</sequence>
<protein>
    <submittedName>
        <fullName evidence="1">Uncharacterized protein</fullName>
    </submittedName>
</protein>
<comment type="caution">
    <text evidence="1">The sequence shown here is derived from an EMBL/GenBank/DDBJ whole genome shotgun (WGS) entry which is preliminary data.</text>
</comment>
<dbReference type="Proteomes" id="UP001221142">
    <property type="component" value="Unassembled WGS sequence"/>
</dbReference>
<dbReference type="EMBL" id="JARKIF010000010">
    <property type="protein sequence ID" value="KAJ7628432.1"/>
    <property type="molecule type" value="Genomic_DNA"/>
</dbReference>
<reference evidence="1" key="1">
    <citation type="submission" date="2023-03" db="EMBL/GenBank/DDBJ databases">
        <title>Massive genome expansion in bonnet fungi (Mycena s.s.) driven by repeated elements and novel gene families across ecological guilds.</title>
        <authorList>
            <consortium name="Lawrence Berkeley National Laboratory"/>
            <person name="Harder C.B."/>
            <person name="Miyauchi S."/>
            <person name="Viragh M."/>
            <person name="Kuo A."/>
            <person name="Thoen E."/>
            <person name="Andreopoulos B."/>
            <person name="Lu D."/>
            <person name="Skrede I."/>
            <person name="Drula E."/>
            <person name="Henrissat B."/>
            <person name="Morin E."/>
            <person name="Kohler A."/>
            <person name="Barry K."/>
            <person name="LaButti K."/>
            <person name="Morin E."/>
            <person name="Salamov A."/>
            <person name="Lipzen A."/>
            <person name="Mereny Z."/>
            <person name="Hegedus B."/>
            <person name="Baldrian P."/>
            <person name="Stursova M."/>
            <person name="Weitz H."/>
            <person name="Taylor A."/>
            <person name="Grigoriev I.V."/>
            <person name="Nagy L.G."/>
            <person name="Martin F."/>
            <person name="Kauserud H."/>
        </authorList>
    </citation>
    <scope>NUCLEOTIDE SEQUENCE</scope>
    <source>
        <strain evidence="1">9284</strain>
    </source>
</reference>
<dbReference type="InterPro" id="IPR023213">
    <property type="entry name" value="CAT-like_dom_sf"/>
</dbReference>
<evidence type="ECO:0000313" key="1">
    <source>
        <dbReference type="EMBL" id="KAJ7628432.1"/>
    </source>
</evidence>
<dbReference type="Gene3D" id="3.30.559.10">
    <property type="entry name" value="Chloramphenicol acetyltransferase-like domain"/>
    <property type="match status" value="1"/>
</dbReference>
<gene>
    <name evidence="1" type="ORF">FB45DRAFT_1028524</name>
</gene>
<evidence type="ECO:0000313" key="2">
    <source>
        <dbReference type="Proteomes" id="UP001221142"/>
    </source>
</evidence>
<name>A0AAD7FJV8_9AGAR</name>
<keyword evidence="2" id="KW-1185">Reference proteome</keyword>
<accession>A0AAD7FJV8</accession>